<feature type="region of interest" description="Disordered" evidence="1">
    <location>
        <begin position="1"/>
        <end position="22"/>
    </location>
</feature>
<reference evidence="2" key="2">
    <citation type="journal article" date="2015" name="Data Brief">
        <title>Shoot transcriptome of the giant reed, Arundo donax.</title>
        <authorList>
            <person name="Barrero R.A."/>
            <person name="Guerrero F.D."/>
            <person name="Moolhuijzen P."/>
            <person name="Goolsby J.A."/>
            <person name="Tidwell J."/>
            <person name="Bellgard S.E."/>
            <person name="Bellgard M.I."/>
        </authorList>
    </citation>
    <scope>NUCLEOTIDE SEQUENCE</scope>
    <source>
        <tissue evidence="2">Shoot tissue taken approximately 20 cm above the soil surface</tissue>
    </source>
</reference>
<reference evidence="2" key="1">
    <citation type="submission" date="2014-09" db="EMBL/GenBank/DDBJ databases">
        <authorList>
            <person name="Magalhaes I.L.F."/>
            <person name="Oliveira U."/>
            <person name="Santos F.R."/>
            <person name="Vidigal T.H.D.A."/>
            <person name="Brescovit A.D."/>
            <person name="Santos A.J."/>
        </authorList>
    </citation>
    <scope>NUCLEOTIDE SEQUENCE</scope>
    <source>
        <tissue evidence="2">Shoot tissue taken approximately 20 cm above the soil surface</tissue>
    </source>
</reference>
<evidence type="ECO:0000256" key="1">
    <source>
        <dbReference type="SAM" id="MobiDB-lite"/>
    </source>
</evidence>
<sequence>MATTCRSKSPLYTTPCPPPPIS</sequence>
<accession>A0A0A9C7S9</accession>
<proteinExistence type="predicted"/>
<organism evidence="2">
    <name type="scientific">Arundo donax</name>
    <name type="common">Giant reed</name>
    <name type="synonym">Donax arundinaceus</name>
    <dbReference type="NCBI Taxonomy" id="35708"/>
    <lineage>
        <taxon>Eukaryota</taxon>
        <taxon>Viridiplantae</taxon>
        <taxon>Streptophyta</taxon>
        <taxon>Embryophyta</taxon>
        <taxon>Tracheophyta</taxon>
        <taxon>Spermatophyta</taxon>
        <taxon>Magnoliopsida</taxon>
        <taxon>Liliopsida</taxon>
        <taxon>Poales</taxon>
        <taxon>Poaceae</taxon>
        <taxon>PACMAD clade</taxon>
        <taxon>Arundinoideae</taxon>
        <taxon>Arundineae</taxon>
        <taxon>Arundo</taxon>
    </lineage>
</organism>
<protein>
    <submittedName>
        <fullName evidence="2">Uncharacterized protein</fullName>
    </submittedName>
</protein>
<name>A0A0A9C7S9_ARUDO</name>
<evidence type="ECO:0000313" key="2">
    <source>
        <dbReference type="EMBL" id="JAD69470.1"/>
    </source>
</evidence>
<dbReference type="EMBL" id="GBRH01228425">
    <property type="protein sequence ID" value="JAD69470.1"/>
    <property type="molecule type" value="Transcribed_RNA"/>
</dbReference>
<feature type="compositionally biased region" description="Polar residues" evidence="1">
    <location>
        <begin position="1"/>
        <end position="12"/>
    </location>
</feature>
<dbReference type="AlphaFoldDB" id="A0A0A9C7S9"/>